<evidence type="ECO:0000313" key="2">
    <source>
        <dbReference type="EMBL" id="AJK27483.1"/>
    </source>
</evidence>
<accession>A0A0C5AIP1</accession>
<gene>
    <name evidence="2" type="ORF">PTIM40_56</name>
</gene>
<name>A0A0C5AIP1_9CAUD</name>
<reference evidence="2 3" key="1">
    <citation type="submission" date="2014-11" db="EMBL/GenBank/DDBJ databases">
        <authorList>
            <person name="Fedida A."/>
            <person name="Lindell D."/>
        </authorList>
    </citation>
    <scope>NUCLEOTIDE SEQUENCE [LARGE SCALE GENOMIC DNA]</scope>
</reference>
<sequence length="108" mass="12243">MTIPLIISNADRVELRNIMKHLEVGRKAKFDGLEGTIEFVSDEYITICVSTKPNPEGSRQPMNKCCVCVYPNQWGDVEVEAIKQYGKSYKGKIDDHPGNDMLPEVDKR</sequence>
<organism evidence="2 3">
    <name type="scientific">Cyanophage P-TIM40</name>
    <dbReference type="NCBI Taxonomy" id="1589733"/>
    <lineage>
        <taxon>Viruses</taxon>
        <taxon>Duplodnaviria</taxon>
        <taxon>Heunggongvirae</taxon>
        <taxon>Uroviricota</taxon>
        <taxon>Caudoviricetes</taxon>
        <taxon>Pantevenvirales</taxon>
        <taxon>Kyanoviridae</taxon>
        <taxon>Libanvirus</taxon>
        <taxon>Libanvirus ptim40</taxon>
    </lineage>
</organism>
<dbReference type="EMBL" id="KP211958">
    <property type="protein sequence ID" value="AJK27483.1"/>
    <property type="molecule type" value="Genomic_DNA"/>
</dbReference>
<feature type="compositionally biased region" description="Basic and acidic residues" evidence="1">
    <location>
        <begin position="91"/>
        <end position="108"/>
    </location>
</feature>
<keyword evidence="3" id="KW-1185">Reference proteome</keyword>
<dbReference type="OrthoDB" id="27710at10239"/>
<dbReference type="RefSeq" id="YP_009188131.1">
    <property type="nucleotide sequence ID" value="NC_028663.1"/>
</dbReference>
<protein>
    <submittedName>
        <fullName evidence="2">Uncharacterized protein</fullName>
    </submittedName>
</protein>
<dbReference type="KEGG" id="vg:26516601"/>
<evidence type="ECO:0000256" key="1">
    <source>
        <dbReference type="SAM" id="MobiDB-lite"/>
    </source>
</evidence>
<proteinExistence type="predicted"/>
<evidence type="ECO:0000313" key="3">
    <source>
        <dbReference type="Proteomes" id="UP000032135"/>
    </source>
</evidence>
<dbReference type="Proteomes" id="UP000032135">
    <property type="component" value="Segment"/>
</dbReference>
<dbReference type="GeneID" id="26516601"/>
<feature type="region of interest" description="Disordered" evidence="1">
    <location>
        <begin position="89"/>
        <end position="108"/>
    </location>
</feature>